<evidence type="ECO:0000313" key="7">
    <source>
        <dbReference type="EMBL" id="CAD7627980.1"/>
    </source>
</evidence>
<dbReference type="AlphaFoldDB" id="A0A7R9KRE9"/>
<evidence type="ECO:0000256" key="2">
    <source>
        <dbReference type="ARBA" id="ARBA00006208"/>
    </source>
</evidence>
<comment type="similarity">
    <text evidence="2">Belongs to the TMEM256 family.</text>
</comment>
<feature type="transmembrane region" description="Helical" evidence="6">
    <location>
        <begin position="151"/>
        <end position="170"/>
    </location>
</feature>
<evidence type="ECO:0000256" key="6">
    <source>
        <dbReference type="SAM" id="Phobius"/>
    </source>
</evidence>
<evidence type="ECO:0000256" key="5">
    <source>
        <dbReference type="ARBA" id="ARBA00023136"/>
    </source>
</evidence>
<keyword evidence="3 6" id="KW-0812">Transmembrane</keyword>
<dbReference type="InterPro" id="IPR006696">
    <property type="entry name" value="DUF423"/>
</dbReference>
<dbReference type="OrthoDB" id="269173at2759"/>
<comment type="subcellular location">
    <subcellularLocation>
        <location evidence="1">Membrane</location>
        <topology evidence="1">Multi-pass membrane protein</topology>
    </subcellularLocation>
</comment>
<dbReference type="Pfam" id="PF04241">
    <property type="entry name" value="DUF423"/>
    <property type="match status" value="1"/>
</dbReference>
<reference evidence="7" key="1">
    <citation type="submission" date="2020-11" db="EMBL/GenBank/DDBJ databases">
        <authorList>
            <person name="Tran Van P."/>
        </authorList>
    </citation>
    <scope>NUCLEOTIDE SEQUENCE</scope>
</reference>
<keyword evidence="5 6" id="KW-0472">Membrane</keyword>
<dbReference type="EMBL" id="CAJPIZ010005235">
    <property type="protein sequence ID" value="CAG2108410.1"/>
    <property type="molecule type" value="Genomic_DNA"/>
</dbReference>
<evidence type="ECO:0000313" key="8">
    <source>
        <dbReference type="Proteomes" id="UP000759131"/>
    </source>
</evidence>
<sequence length="171" mass="18887">MDQIKSITDVLMNTSNGVWNGVKTIAGIWPQKTATDPLSKPLVSTTRAMRLSEMATRREVLALLQASHWTRMAAIFGASAVAMGAYGAHDMADEYKTAYETANKYHFFHSLALLAVPLTRRPLIVGTLMTIGMCVFCGTCYTYSLTQNKEVIRYTPFGGLTLILAWLSMLL</sequence>
<organism evidence="7">
    <name type="scientific">Medioppia subpectinata</name>
    <dbReference type="NCBI Taxonomy" id="1979941"/>
    <lineage>
        <taxon>Eukaryota</taxon>
        <taxon>Metazoa</taxon>
        <taxon>Ecdysozoa</taxon>
        <taxon>Arthropoda</taxon>
        <taxon>Chelicerata</taxon>
        <taxon>Arachnida</taxon>
        <taxon>Acari</taxon>
        <taxon>Acariformes</taxon>
        <taxon>Sarcoptiformes</taxon>
        <taxon>Oribatida</taxon>
        <taxon>Brachypylina</taxon>
        <taxon>Oppioidea</taxon>
        <taxon>Oppiidae</taxon>
        <taxon>Medioppia</taxon>
    </lineage>
</organism>
<dbReference type="Proteomes" id="UP000759131">
    <property type="component" value="Unassembled WGS sequence"/>
</dbReference>
<evidence type="ECO:0000256" key="4">
    <source>
        <dbReference type="ARBA" id="ARBA00022989"/>
    </source>
</evidence>
<dbReference type="EMBL" id="OC859810">
    <property type="protein sequence ID" value="CAD7627980.1"/>
    <property type="molecule type" value="Genomic_DNA"/>
</dbReference>
<evidence type="ECO:0000256" key="1">
    <source>
        <dbReference type="ARBA" id="ARBA00004141"/>
    </source>
</evidence>
<keyword evidence="8" id="KW-1185">Reference proteome</keyword>
<feature type="transmembrane region" description="Helical" evidence="6">
    <location>
        <begin position="123"/>
        <end position="145"/>
    </location>
</feature>
<gene>
    <name evidence="7" type="ORF">OSB1V03_LOCUS8404</name>
</gene>
<dbReference type="GO" id="GO:0016020">
    <property type="term" value="C:membrane"/>
    <property type="evidence" value="ECO:0007669"/>
    <property type="project" value="UniProtKB-SubCell"/>
</dbReference>
<protein>
    <submittedName>
        <fullName evidence="7">Uncharacterized protein</fullName>
    </submittedName>
</protein>
<keyword evidence="4 6" id="KW-1133">Transmembrane helix</keyword>
<name>A0A7R9KRE9_9ACAR</name>
<evidence type="ECO:0000256" key="3">
    <source>
        <dbReference type="ARBA" id="ARBA00022692"/>
    </source>
</evidence>
<accession>A0A7R9KRE9</accession>
<dbReference type="PANTHER" id="PTHR43461:SF1">
    <property type="entry name" value="TRANSMEMBRANE PROTEIN 256"/>
    <property type="match status" value="1"/>
</dbReference>
<proteinExistence type="inferred from homology"/>
<dbReference type="PANTHER" id="PTHR43461">
    <property type="entry name" value="TRANSMEMBRANE PROTEIN 256"/>
    <property type="match status" value="1"/>
</dbReference>